<evidence type="ECO:0000256" key="3">
    <source>
        <dbReference type="ARBA" id="ARBA00022475"/>
    </source>
</evidence>
<evidence type="ECO:0000259" key="8">
    <source>
        <dbReference type="Pfam" id="PF02608"/>
    </source>
</evidence>
<proteinExistence type="inferred from homology"/>
<feature type="signal peptide" evidence="7">
    <location>
        <begin position="1"/>
        <end position="25"/>
    </location>
</feature>
<keyword evidence="5" id="KW-0472">Membrane</keyword>
<reference evidence="9" key="1">
    <citation type="submission" date="2022-06" db="EMBL/GenBank/DDBJ databases">
        <title>Isolation of gut microbiota from human fecal samples.</title>
        <authorList>
            <person name="Pamer E.G."/>
            <person name="Barat B."/>
            <person name="Waligurski E."/>
            <person name="Medina S."/>
            <person name="Paddock L."/>
            <person name="Mostad J."/>
        </authorList>
    </citation>
    <scope>NUCLEOTIDE SEQUENCE</scope>
    <source>
        <strain evidence="9">DFI.7.96</strain>
    </source>
</reference>
<dbReference type="AlphaFoldDB" id="A0AAW5KEK9"/>
<evidence type="ECO:0000256" key="6">
    <source>
        <dbReference type="ARBA" id="ARBA00023288"/>
    </source>
</evidence>
<dbReference type="CDD" id="cd06304">
    <property type="entry name" value="PBP1_BmpA_Med_PnrA-like"/>
    <property type="match status" value="1"/>
</dbReference>
<dbReference type="SUPFAM" id="SSF53822">
    <property type="entry name" value="Periplasmic binding protein-like I"/>
    <property type="match status" value="1"/>
</dbReference>
<evidence type="ECO:0000313" key="9">
    <source>
        <dbReference type="EMBL" id="MCQ4950332.1"/>
    </source>
</evidence>
<evidence type="ECO:0000256" key="7">
    <source>
        <dbReference type="SAM" id="SignalP"/>
    </source>
</evidence>
<dbReference type="EMBL" id="JANGAB010000007">
    <property type="protein sequence ID" value="MCQ4950332.1"/>
    <property type="molecule type" value="Genomic_DNA"/>
</dbReference>
<dbReference type="InterPro" id="IPR003760">
    <property type="entry name" value="PnrA-like"/>
</dbReference>
<keyword evidence="6" id="KW-0449">Lipoprotein</keyword>
<protein>
    <submittedName>
        <fullName evidence="9">BMP family protein</fullName>
    </submittedName>
</protein>
<dbReference type="GO" id="GO:0005886">
    <property type="term" value="C:plasma membrane"/>
    <property type="evidence" value="ECO:0007669"/>
    <property type="project" value="UniProtKB-SubCell"/>
</dbReference>
<gene>
    <name evidence="9" type="ORF">NE646_11720</name>
</gene>
<dbReference type="PANTHER" id="PTHR34296:SF2">
    <property type="entry name" value="ABC TRANSPORTER GUANOSINE-BINDING PROTEIN NUPN"/>
    <property type="match status" value="1"/>
</dbReference>
<dbReference type="InterPro" id="IPR050957">
    <property type="entry name" value="BMP_lipoprotein"/>
</dbReference>
<dbReference type="RefSeq" id="WP_256136603.1">
    <property type="nucleotide sequence ID" value="NZ_JANGAB010000007.1"/>
</dbReference>
<feature type="domain" description="ABC transporter substrate-binding protein PnrA-like" evidence="8">
    <location>
        <begin position="44"/>
        <end position="343"/>
    </location>
</feature>
<organism evidence="9 10">
    <name type="scientific">Bittarella massiliensis</name>
    <name type="common">ex Durand et al. 2017</name>
    <dbReference type="NCBI Taxonomy" id="1720313"/>
    <lineage>
        <taxon>Bacteria</taxon>
        <taxon>Bacillati</taxon>
        <taxon>Bacillota</taxon>
        <taxon>Clostridia</taxon>
        <taxon>Eubacteriales</taxon>
        <taxon>Oscillospiraceae</taxon>
        <taxon>Bittarella (ex Durand et al. 2017)</taxon>
    </lineage>
</organism>
<dbReference type="PROSITE" id="PS51257">
    <property type="entry name" value="PROKAR_LIPOPROTEIN"/>
    <property type="match status" value="1"/>
</dbReference>
<accession>A0AAW5KEK9</accession>
<evidence type="ECO:0000256" key="2">
    <source>
        <dbReference type="ARBA" id="ARBA00008610"/>
    </source>
</evidence>
<dbReference type="Gene3D" id="3.40.50.2300">
    <property type="match status" value="2"/>
</dbReference>
<comment type="caution">
    <text evidence="9">The sequence shown here is derived from an EMBL/GenBank/DDBJ whole genome shotgun (WGS) entry which is preliminary data.</text>
</comment>
<evidence type="ECO:0000313" key="10">
    <source>
        <dbReference type="Proteomes" id="UP001205063"/>
    </source>
</evidence>
<evidence type="ECO:0000256" key="5">
    <source>
        <dbReference type="ARBA" id="ARBA00023136"/>
    </source>
</evidence>
<dbReference type="Proteomes" id="UP001205063">
    <property type="component" value="Unassembled WGS sequence"/>
</dbReference>
<comment type="similarity">
    <text evidence="2">Belongs to the BMP lipoprotein family.</text>
</comment>
<sequence>MKRINSVKRALAALLAGCLCLTAFAGCGDKKEGGDAGKKGSDIKAAIIISGSFGTQSFQDVALAGCQKAADEFGFELTKVENVNSSDASSTIQSLIGQGVNMIISPNDFFNDSIEELAPENPDVRFISGDAAVPDLENVASSYYREQESAFLLGALAGMLTESNKVAFIGHTSNVVMDRFDYGYQAGAKYVNPNVSVISMYTGSVSDVNKGKEMADLLYSQGVDYIAPAAAACNTGVFQSSKEHGGNCWTFGAADGQFHLMPDRILASQVKRIDNVCYQFLKDAVEGNWKGGQPQEMGLKEGGVDLLYTTNEELAATIPQDVKDRVEELRQKVVSGEIKVPGTKDEFTAFSFPSK</sequence>
<evidence type="ECO:0000256" key="4">
    <source>
        <dbReference type="ARBA" id="ARBA00022729"/>
    </source>
</evidence>
<dbReference type="PANTHER" id="PTHR34296">
    <property type="entry name" value="TRANSCRIPTIONAL ACTIVATOR PROTEIN MED"/>
    <property type="match status" value="1"/>
</dbReference>
<dbReference type="Pfam" id="PF02608">
    <property type="entry name" value="Bmp"/>
    <property type="match status" value="1"/>
</dbReference>
<dbReference type="InterPro" id="IPR028082">
    <property type="entry name" value="Peripla_BP_I"/>
</dbReference>
<keyword evidence="4 7" id="KW-0732">Signal</keyword>
<name>A0AAW5KEK9_9FIRM</name>
<keyword evidence="3" id="KW-1003">Cell membrane</keyword>
<evidence type="ECO:0000256" key="1">
    <source>
        <dbReference type="ARBA" id="ARBA00004193"/>
    </source>
</evidence>
<comment type="subcellular location">
    <subcellularLocation>
        <location evidence="1">Cell membrane</location>
        <topology evidence="1">Lipid-anchor</topology>
    </subcellularLocation>
</comment>
<feature type="chain" id="PRO_5043509871" evidence="7">
    <location>
        <begin position="26"/>
        <end position="355"/>
    </location>
</feature>